<dbReference type="EMBL" id="CP137080">
    <property type="protein sequence ID" value="WOQ69835.1"/>
    <property type="molecule type" value="Genomic_DNA"/>
</dbReference>
<accession>A0AAU0MI80</accession>
<dbReference type="InterPro" id="IPR003362">
    <property type="entry name" value="Bact_transf"/>
</dbReference>
<comment type="subcellular location">
    <subcellularLocation>
        <location evidence="1">Membrane</location>
        <topology evidence="1">Multi-pass membrane protein</topology>
    </subcellularLocation>
</comment>
<evidence type="ECO:0000256" key="7">
    <source>
        <dbReference type="SAM" id="Phobius"/>
    </source>
</evidence>
<dbReference type="PANTHER" id="PTHR30576">
    <property type="entry name" value="COLANIC BIOSYNTHESIS UDP-GLUCOSE LIPID CARRIER TRANSFERASE"/>
    <property type="match status" value="1"/>
</dbReference>
<dbReference type="Pfam" id="PF02397">
    <property type="entry name" value="Bac_transf"/>
    <property type="match status" value="1"/>
</dbReference>
<keyword evidence="5 7" id="KW-1133">Transmembrane helix</keyword>
<dbReference type="EC" id="2.7.8.-" evidence="9"/>
<evidence type="ECO:0000313" key="10">
    <source>
        <dbReference type="Proteomes" id="UP001329313"/>
    </source>
</evidence>
<dbReference type="Proteomes" id="UP001329313">
    <property type="component" value="Chromosome"/>
</dbReference>
<dbReference type="GO" id="GO:0016020">
    <property type="term" value="C:membrane"/>
    <property type="evidence" value="ECO:0007669"/>
    <property type="project" value="UniProtKB-SubCell"/>
</dbReference>
<evidence type="ECO:0000256" key="2">
    <source>
        <dbReference type="ARBA" id="ARBA00006464"/>
    </source>
</evidence>
<reference evidence="9 10" key="1">
    <citation type="submission" date="2023-10" db="EMBL/GenBank/DDBJ databases">
        <title>Y20.</title>
        <authorList>
            <person name="Zhang G."/>
            <person name="Ding Y."/>
        </authorList>
    </citation>
    <scope>NUCLEOTIDE SEQUENCE [LARGE SCALE GENOMIC DNA]</scope>
    <source>
        <strain evidence="9 10">Y20</strain>
    </source>
</reference>
<dbReference type="Pfam" id="PF13727">
    <property type="entry name" value="CoA_binding_3"/>
    <property type="match status" value="1"/>
</dbReference>
<evidence type="ECO:0000256" key="5">
    <source>
        <dbReference type="ARBA" id="ARBA00022989"/>
    </source>
</evidence>
<keyword evidence="3 9" id="KW-0808">Transferase</keyword>
<comment type="similarity">
    <text evidence="2">Belongs to the bacterial sugar transferase family.</text>
</comment>
<sequence length="521" mass="57683">MTAADPTVAPVLPLRAPQVEDYRPVAAPRAVDAALRTTVTPRIQPGLEMRRLWERRYVRRLRATDTVVVLAVVAAAALIPVLIWAPEFLAQDPWFLARVPLLTAATWSLFLGLMHTRVAGVLGSGATEYKRVAHATGLTFGFLAIPFLVFQWPGLRVQLIFAMPLGLLALLATRWGWRRWLIAQRRFGHYASRAIVVGSRIDIARMIDRLQRDALHGYIVVGAATDDEGAASLVVAGRRYDIVSTAGSAAVIAQELGADTIIVASLPPDDPDHLRRLSWQLEGTAAELVVSSGLTDVAGPRLSFRPVDGLPLIHVRIPVYEGGQHLLKRALDIAVSSLALAVMLPLLPVAAIAIKADSRGPVFFRQTRVGRDGREFAMLKLRSMRESSERELEELRARNDGAGPLFKLKADPRVTRVGRFLRAHSIDELPQFWNVLIGDMSIVGPRPPLPSEVTAYDGTVFRRLYIKPGITGLWQISGRSDLSWDDSVRLDLRYVENWSVMNDLMIMWRTGKVMIHPKGAY</sequence>
<dbReference type="NCBIfam" id="TIGR03025">
    <property type="entry name" value="EPS_sugtrans"/>
    <property type="match status" value="1"/>
</dbReference>
<dbReference type="KEGG" id="mliy:RYJ27_00885"/>
<evidence type="ECO:0000256" key="6">
    <source>
        <dbReference type="ARBA" id="ARBA00023136"/>
    </source>
</evidence>
<evidence type="ECO:0000256" key="1">
    <source>
        <dbReference type="ARBA" id="ARBA00004141"/>
    </source>
</evidence>
<dbReference type="PANTHER" id="PTHR30576:SF10">
    <property type="entry name" value="SLL5057 PROTEIN"/>
    <property type="match status" value="1"/>
</dbReference>
<evidence type="ECO:0000259" key="8">
    <source>
        <dbReference type="Pfam" id="PF02397"/>
    </source>
</evidence>
<protein>
    <submittedName>
        <fullName evidence="9">Sugar transferase</fullName>
        <ecNumber evidence="9">2.7.8.-</ecNumber>
    </submittedName>
</protein>
<dbReference type="GO" id="GO:0016780">
    <property type="term" value="F:phosphotransferase activity, for other substituted phosphate groups"/>
    <property type="evidence" value="ECO:0007669"/>
    <property type="project" value="TreeGrafter"/>
</dbReference>
<evidence type="ECO:0000313" key="9">
    <source>
        <dbReference type="EMBL" id="WOQ69835.1"/>
    </source>
</evidence>
<proteinExistence type="inferred from homology"/>
<feature type="transmembrane region" description="Helical" evidence="7">
    <location>
        <begin position="135"/>
        <end position="153"/>
    </location>
</feature>
<keyword evidence="4 7" id="KW-0812">Transmembrane</keyword>
<evidence type="ECO:0000256" key="3">
    <source>
        <dbReference type="ARBA" id="ARBA00022679"/>
    </source>
</evidence>
<dbReference type="RefSeq" id="WP_330170929.1">
    <property type="nucleotide sequence ID" value="NZ_CP137080.1"/>
</dbReference>
<keyword evidence="10" id="KW-1185">Reference proteome</keyword>
<feature type="domain" description="Bacterial sugar transferase" evidence="8">
    <location>
        <begin position="328"/>
        <end position="515"/>
    </location>
</feature>
<keyword evidence="6 7" id="KW-0472">Membrane</keyword>
<feature type="transmembrane region" description="Helical" evidence="7">
    <location>
        <begin position="95"/>
        <end position="114"/>
    </location>
</feature>
<organism evidence="9 10">
    <name type="scientific">Microbacterium limosum</name>
    <dbReference type="NCBI Taxonomy" id="3079935"/>
    <lineage>
        <taxon>Bacteria</taxon>
        <taxon>Bacillati</taxon>
        <taxon>Actinomycetota</taxon>
        <taxon>Actinomycetes</taxon>
        <taxon>Micrococcales</taxon>
        <taxon>Microbacteriaceae</taxon>
        <taxon>Microbacterium</taxon>
    </lineage>
</organism>
<dbReference type="AlphaFoldDB" id="A0AAU0MI80"/>
<gene>
    <name evidence="9" type="ORF">RYJ27_00885</name>
</gene>
<dbReference type="InterPro" id="IPR017475">
    <property type="entry name" value="EPS_sugar_tfrase"/>
</dbReference>
<evidence type="ECO:0000256" key="4">
    <source>
        <dbReference type="ARBA" id="ARBA00022692"/>
    </source>
</evidence>
<feature type="transmembrane region" description="Helical" evidence="7">
    <location>
        <begin position="333"/>
        <end position="354"/>
    </location>
</feature>
<feature type="transmembrane region" description="Helical" evidence="7">
    <location>
        <begin position="159"/>
        <end position="177"/>
    </location>
</feature>
<feature type="transmembrane region" description="Helical" evidence="7">
    <location>
        <begin position="63"/>
        <end position="83"/>
    </location>
</feature>
<name>A0AAU0MI80_9MICO</name>